<protein>
    <submittedName>
        <fullName evidence="6">Energy-coupling factor transport system permease protein</fullName>
    </submittedName>
</protein>
<feature type="transmembrane region" description="Helical" evidence="5">
    <location>
        <begin position="26"/>
        <end position="43"/>
    </location>
</feature>
<gene>
    <name evidence="6" type="ORF">ABID56_002126</name>
</gene>
<feature type="transmembrane region" description="Helical" evidence="5">
    <location>
        <begin position="48"/>
        <end position="67"/>
    </location>
</feature>
<evidence type="ECO:0000256" key="3">
    <source>
        <dbReference type="ARBA" id="ARBA00022989"/>
    </source>
</evidence>
<dbReference type="Pfam" id="PF02361">
    <property type="entry name" value="CbiQ"/>
    <property type="match status" value="1"/>
</dbReference>
<proteinExistence type="predicted"/>
<dbReference type="RefSeq" id="WP_354220941.1">
    <property type="nucleotide sequence ID" value="NZ_JBEPMX010000011.1"/>
</dbReference>
<name>A0ABV2KWP9_9BACI</name>
<dbReference type="PANTHER" id="PTHR33514:SF13">
    <property type="entry name" value="PROTEIN ABCI12, CHLOROPLASTIC"/>
    <property type="match status" value="1"/>
</dbReference>
<evidence type="ECO:0000256" key="2">
    <source>
        <dbReference type="ARBA" id="ARBA00022692"/>
    </source>
</evidence>
<dbReference type="Proteomes" id="UP001549167">
    <property type="component" value="Unassembled WGS sequence"/>
</dbReference>
<evidence type="ECO:0000256" key="5">
    <source>
        <dbReference type="SAM" id="Phobius"/>
    </source>
</evidence>
<comment type="subcellular location">
    <subcellularLocation>
        <location evidence="1">Membrane</location>
        <topology evidence="1">Multi-pass membrane protein</topology>
    </subcellularLocation>
</comment>
<organism evidence="6 7">
    <name type="scientific">Alkalibacillus flavidus</name>
    <dbReference type="NCBI Taxonomy" id="546021"/>
    <lineage>
        <taxon>Bacteria</taxon>
        <taxon>Bacillati</taxon>
        <taxon>Bacillota</taxon>
        <taxon>Bacilli</taxon>
        <taxon>Bacillales</taxon>
        <taxon>Bacillaceae</taxon>
        <taxon>Alkalibacillus</taxon>
    </lineage>
</organism>
<feature type="transmembrane region" description="Helical" evidence="5">
    <location>
        <begin position="73"/>
        <end position="101"/>
    </location>
</feature>
<dbReference type="CDD" id="cd16914">
    <property type="entry name" value="EcfT"/>
    <property type="match status" value="1"/>
</dbReference>
<evidence type="ECO:0000313" key="6">
    <source>
        <dbReference type="EMBL" id="MET3684001.1"/>
    </source>
</evidence>
<keyword evidence="2 5" id="KW-0812">Transmembrane</keyword>
<evidence type="ECO:0000256" key="1">
    <source>
        <dbReference type="ARBA" id="ARBA00004141"/>
    </source>
</evidence>
<keyword evidence="4 5" id="KW-0472">Membrane</keyword>
<dbReference type="EMBL" id="JBEPMX010000011">
    <property type="protein sequence ID" value="MET3684001.1"/>
    <property type="molecule type" value="Genomic_DNA"/>
</dbReference>
<feature type="transmembrane region" description="Helical" evidence="5">
    <location>
        <begin position="244"/>
        <end position="264"/>
    </location>
</feature>
<accession>A0ABV2KWP9</accession>
<sequence>MTQSFILGQYIPRESFIHRLDPRTKIISLILFVITMFVIDRLLIYSLLYGFVLGCVLLSTIPVTYLIKGLKPVWWLVAFTFIFHVLFQRDGEALFDVFGFVIYDQGFIQGGEIASRLLLMIVMATLLTLTTPPLAVTDAMRWFLTPLTRLGLPVNELAIMMAISLRLIPTMTEEMDKIAKAQAARGLDYTQGRLRDRLKALLPLLIPLFISAFKRAEALAMAMEARGYQGADHRTSYRQIVFRTMDYIVVCLMTTATISIYLMIR</sequence>
<evidence type="ECO:0000256" key="4">
    <source>
        <dbReference type="ARBA" id="ARBA00023136"/>
    </source>
</evidence>
<dbReference type="PANTHER" id="PTHR33514">
    <property type="entry name" value="PROTEIN ABCI12, CHLOROPLASTIC"/>
    <property type="match status" value="1"/>
</dbReference>
<reference evidence="6 7" key="1">
    <citation type="submission" date="2024-06" db="EMBL/GenBank/DDBJ databases">
        <title>Genomic Encyclopedia of Type Strains, Phase IV (KMG-IV): sequencing the most valuable type-strain genomes for metagenomic binning, comparative biology and taxonomic classification.</title>
        <authorList>
            <person name="Goeker M."/>
        </authorList>
    </citation>
    <scope>NUCLEOTIDE SEQUENCE [LARGE SCALE GENOMIC DNA]</scope>
    <source>
        <strain evidence="6 7">DSM 23520</strain>
    </source>
</reference>
<keyword evidence="7" id="KW-1185">Reference proteome</keyword>
<feature type="transmembrane region" description="Helical" evidence="5">
    <location>
        <begin position="113"/>
        <end position="130"/>
    </location>
</feature>
<dbReference type="InterPro" id="IPR003339">
    <property type="entry name" value="ABC/ECF_trnsptr_transmembrane"/>
</dbReference>
<keyword evidence="3 5" id="KW-1133">Transmembrane helix</keyword>
<evidence type="ECO:0000313" key="7">
    <source>
        <dbReference type="Proteomes" id="UP001549167"/>
    </source>
</evidence>
<comment type="caution">
    <text evidence="6">The sequence shown here is derived from an EMBL/GenBank/DDBJ whole genome shotgun (WGS) entry which is preliminary data.</text>
</comment>